<organism evidence="1 2">
    <name type="scientific">Oceanobacillus aidingensis</name>
    <dbReference type="NCBI Taxonomy" id="645964"/>
    <lineage>
        <taxon>Bacteria</taxon>
        <taxon>Bacillati</taxon>
        <taxon>Bacillota</taxon>
        <taxon>Bacilli</taxon>
        <taxon>Bacillales</taxon>
        <taxon>Bacillaceae</taxon>
        <taxon>Oceanobacillus</taxon>
    </lineage>
</organism>
<proteinExistence type="predicted"/>
<evidence type="ECO:0000313" key="2">
    <source>
        <dbReference type="Proteomes" id="UP001595988"/>
    </source>
</evidence>
<keyword evidence="2" id="KW-1185">Reference proteome</keyword>
<sequence length="64" mass="7659">MEGNEGNEAKVMDWISNHFDLNEIEIEDLPFFPYGKLIRDKNEETMVVFWCVIYGRVDYRLQEA</sequence>
<dbReference type="Proteomes" id="UP001595988">
    <property type="component" value="Unassembled WGS sequence"/>
</dbReference>
<evidence type="ECO:0000313" key="1">
    <source>
        <dbReference type="EMBL" id="MFC4661845.1"/>
    </source>
</evidence>
<gene>
    <name evidence="1" type="ORF">ACFO3P_06400</name>
</gene>
<name>A0ABV9JVM4_9BACI</name>
<reference evidence="2" key="1">
    <citation type="journal article" date="2019" name="Int. J. Syst. Evol. Microbiol.">
        <title>The Global Catalogue of Microorganisms (GCM) 10K type strain sequencing project: providing services to taxonomists for standard genome sequencing and annotation.</title>
        <authorList>
            <consortium name="The Broad Institute Genomics Platform"/>
            <consortium name="The Broad Institute Genome Sequencing Center for Infectious Disease"/>
            <person name="Wu L."/>
            <person name="Ma J."/>
        </authorList>
    </citation>
    <scope>NUCLEOTIDE SEQUENCE [LARGE SCALE GENOMIC DNA]</scope>
    <source>
        <strain evidence="2">CCUG 37257</strain>
    </source>
</reference>
<accession>A0ABV9JVM4</accession>
<dbReference type="RefSeq" id="WP_193063134.1">
    <property type="nucleotide sequence ID" value="NZ_JBHSFT010000008.1"/>
</dbReference>
<comment type="caution">
    <text evidence="1">The sequence shown here is derived from an EMBL/GenBank/DDBJ whole genome shotgun (WGS) entry which is preliminary data.</text>
</comment>
<dbReference type="EMBL" id="JBHSFT010000008">
    <property type="protein sequence ID" value="MFC4661845.1"/>
    <property type="molecule type" value="Genomic_DNA"/>
</dbReference>
<protein>
    <submittedName>
        <fullName evidence="1">Uncharacterized protein</fullName>
    </submittedName>
</protein>